<feature type="transmembrane region" description="Helical" evidence="1">
    <location>
        <begin position="88"/>
        <end position="112"/>
    </location>
</feature>
<reference evidence="2 3" key="1">
    <citation type="submission" date="2017-10" db="EMBL/GenBank/DDBJ databases">
        <title>Bifidobacterium xylocopum sp. nov. and Bifidobacterium aemilianum sp. nov., from the carpenter bee (Xylocopa violacea) digestive tract.</title>
        <authorList>
            <person name="Alberoni D."/>
            <person name="Baffoni L."/>
            <person name="Di Gioia D."/>
            <person name="Gaggia F."/>
            <person name="Biavati B."/>
        </authorList>
    </citation>
    <scope>NUCLEOTIDE SEQUENCE [LARGE SCALE GENOMIC DNA]</scope>
    <source>
        <strain evidence="2 3">XV2</strain>
    </source>
</reference>
<dbReference type="RefSeq" id="WP_113853363.1">
    <property type="nucleotide sequence ID" value="NZ_PDCH01000006.1"/>
</dbReference>
<dbReference type="Pfam" id="PF12679">
    <property type="entry name" value="ABC2_membrane_2"/>
    <property type="match status" value="1"/>
</dbReference>
<dbReference type="EMBL" id="PDCH01000006">
    <property type="protein sequence ID" value="RBP99381.1"/>
    <property type="molecule type" value="Genomic_DNA"/>
</dbReference>
<keyword evidence="1" id="KW-0812">Transmembrane</keyword>
<feature type="transmembrane region" description="Helical" evidence="1">
    <location>
        <begin position="190"/>
        <end position="208"/>
    </location>
</feature>
<dbReference type="Proteomes" id="UP000252345">
    <property type="component" value="Unassembled WGS sequence"/>
</dbReference>
<sequence length="263" mass="27992">MSTSIRQTARTTVTLLAVEAKTAWRSKRLLILAAVFVLLGFAGPLAAKLTPAILQSAPGGAQLARLIPEPDSLDSWAQFYKSMTQLGIYMPAIILSGMVSHDVSSGALVNLVAKGLPRPTVIAAKYLSALVQWALSITLAFSITWGYTLYYFPDGHGPHPLTALAPLLAFGFFFMAALVLGSALARSNHAALLTAVIVQVALMALNTLDRVKRYNPVSLLSGSMPLLKGDEDLCRLAPAFLVSLVAAAACLTFSALILSRKRL</sequence>
<evidence type="ECO:0000313" key="3">
    <source>
        <dbReference type="Proteomes" id="UP000252345"/>
    </source>
</evidence>
<protein>
    <submittedName>
        <fullName evidence="2">ABC transporter permease</fullName>
    </submittedName>
</protein>
<name>A0A366KFB5_9BIFI</name>
<keyword evidence="3" id="KW-1185">Reference proteome</keyword>
<dbReference type="OrthoDB" id="4187110at2"/>
<feature type="transmembrane region" description="Helical" evidence="1">
    <location>
        <begin position="133"/>
        <end position="152"/>
    </location>
</feature>
<dbReference type="PANTHER" id="PTHR43471">
    <property type="entry name" value="ABC TRANSPORTER PERMEASE"/>
    <property type="match status" value="1"/>
</dbReference>
<feature type="transmembrane region" description="Helical" evidence="1">
    <location>
        <begin position="164"/>
        <end position="183"/>
    </location>
</feature>
<dbReference type="GO" id="GO:0005886">
    <property type="term" value="C:plasma membrane"/>
    <property type="evidence" value="ECO:0007669"/>
    <property type="project" value="UniProtKB-SubCell"/>
</dbReference>
<proteinExistence type="predicted"/>
<gene>
    <name evidence="2" type="ORF">CRD59_04070</name>
</gene>
<organism evidence="2 3">
    <name type="scientific">Bifidobacterium xylocopae</name>
    <dbReference type="NCBI Taxonomy" id="2493119"/>
    <lineage>
        <taxon>Bacteria</taxon>
        <taxon>Bacillati</taxon>
        <taxon>Actinomycetota</taxon>
        <taxon>Actinomycetes</taxon>
        <taxon>Bifidobacteriales</taxon>
        <taxon>Bifidobacteriaceae</taxon>
        <taxon>Bifidobacterium</taxon>
    </lineage>
</organism>
<feature type="transmembrane region" description="Helical" evidence="1">
    <location>
        <begin position="236"/>
        <end position="258"/>
    </location>
</feature>
<keyword evidence="1" id="KW-1133">Transmembrane helix</keyword>
<evidence type="ECO:0000256" key="1">
    <source>
        <dbReference type="SAM" id="Phobius"/>
    </source>
</evidence>
<feature type="transmembrane region" description="Helical" evidence="1">
    <location>
        <begin position="29"/>
        <end position="47"/>
    </location>
</feature>
<dbReference type="GO" id="GO:0140359">
    <property type="term" value="F:ABC-type transporter activity"/>
    <property type="evidence" value="ECO:0007669"/>
    <property type="project" value="InterPro"/>
</dbReference>
<dbReference type="AlphaFoldDB" id="A0A366KFB5"/>
<comment type="caution">
    <text evidence="2">The sequence shown here is derived from an EMBL/GenBank/DDBJ whole genome shotgun (WGS) entry which is preliminary data.</text>
</comment>
<accession>A0A366KFB5</accession>
<evidence type="ECO:0000313" key="2">
    <source>
        <dbReference type="EMBL" id="RBP99381.1"/>
    </source>
</evidence>
<keyword evidence="1" id="KW-0472">Membrane</keyword>